<evidence type="ECO:0000313" key="2">
    <source>
        <dbReference type="Proteomes" id="UP001416858"/>
    </source>
</evidence>
<evidence type="ECO:0000313" key="1">
    <source>
        <dbReference type="EMBL" id="GAA5504621.1"/>
    </source>
</evidence>
<dbReference type="Proteomes" id="UP001416858">
    <property type="component" value="Unassembled WGS sequence"/>
</dbReference>
<dbReference type="EMBL" id="BAABRO010000001">
    <property type="protein sequence ID" value="GAA5504621.1"/>
    <property type="molecule type" value="Genomic_DNA"/>
</dbReference>
<gene>
    <name evidence="1" type="ORF">Rcae01_00060</name>
</gene>
<name>A0ABP9VIZ0_9BACT</name>
<comment type="caution">
    <text evidence="1">The sequence shown here is derived from an EMBL/GenBank/DDBJ whole genome shotgun (WGS) entry which is preliminary data.</text>
</comment>
<sequence length="154" mass="17091">MNLVAHRIVIAFFCTIVLGCGNQASTPLIMQPKTALHMLGQIQILKDDRQVLRRADWIAIAANNPALVDPPPRMGRNPADGKPMQLRLPPDDRAITIGGEFVGAFRWSSYEYPGPDWEDDLGVVVVECAEGHEEHVKKIALEFAETMSADFVIR</sequence>
<accession>A0ABP9VIZ0</accession>
<keyword evidence="2" id="KW-1185">Reference proteome</keyword>
<reference evidence="1 2" key="1">
    <citation type="submission" date="2024-02" db="EMBL/GenBank/DDBJ databases">
        <title>Rhodopirellula caenicola NBRC 110016.</title>
        <authorList>
            <person name="Ichikawa N."/>
            <person name="Katano-Makiyama Y."/>
            <person name="Hidaka K."/>
        </authorList>
    </citation>
    <scope>NUCLEOTIDE SEQUENCE [LARGE SCALE GENOMIC DNA]</scope>
    <source>
        <strain evidence="1 2">NBRC 110016</strain>
    </source>
</reference>
<dbReference type="RefSeq" id="WP_345681683.1">
    <property type="nucleotide sequence ID" value="NZ_BAABRO010000001.1"/>
</dbReference>
<dbReference type="PROSITE" id="PS51257">
    <property type="entry name" value="PROKAR_LIPOPROTEIN"/>
    <property type="match status" value="1"/>
</dbReference>
<organism evidence="1 2">
    <name type="scientific">Novipirellula caenicola</name>
    <dbReference type="NCBI Taxonomy" id="1536901"/>
    <lineage>
        <taxon>Bacteria</taxon>
        <taxon>Pseudomonadati</taxon>
        <taxon>Planctomycetota</taxon>
        <taxon>Planctomycetia</taxon>
        <taxon>Pirellulales</taxon>
        <taxon>Pirellulaceae</taxon>
        <taxon>Novipirellula</taxon>
    </lineage>
</organism>
<proteinExistence type="predicted"/>
<protein>
    <submittedName>
        <fullName evidence="1">Uncharacterized protein</fullName>
    </submittedName>
</protein>